<dbReference type="STRING" id="1123272.SAMN02745824_2963"/>
<name>A0A1N6GSJ8_9SPHN</name>
<evidence type="ECO:0000313" key="1">
    <source>
        <dbReference type="EMBL" id="SIO10468.1"/>
    </source>
</evidence>
<dbReference type="InterPro" id="IPR002347">
    <property type="entry name" value="SDR_fam"/>
</dbReference>
<dbReference type="Gene3D" id="3.40.50.720">
    <property type="entry name" value="NAD(P)-binding Rossmann-like Domain"/>
    <property type="match status" value="1"/>
</dbReference>
<protein>
    <submittedName>
        <fullName evidence="1">Short chain dehydrogenase</fullName>
    </submittedName>
</protein>
<organism evidence="1 2">
    <name type="scientific">Parasphingorhabdus marina DSM 22363</name>
    <dbReference type="NCBI Taxonomy" id="1123272"/>
    <lineage>
        <taxon>Bacteria</taxon>
        <taxon>Pseudomonadati</taxon>
        <taxon>Pseudomonadota</taxon>
        <taxon>Alphaproteobacteria</taxon>
        <taxon>Sphingomonadales</taxon>
        <taxon>Sphingomonadaceae</taxon>
        <taxon>Parasphingorhabdus</taxon>
    </lineage>
</organism>
<dbReference type="RefSeq" id="WP_074205903.1">
    <property type="nucleotide sequence ID" value="NZ_FSQW01000002.1"/>
</dbReference>
<dbReference type="AlphaFoldDB" id="A0A1N6GSJ8"/>
<proteinExistence type="predicted"/>
<dbReference type="InterPro" id="IPR036291">
    <property type="entry name" value="NAD(P)-bd_dom_sf"/>
</dbReference>
<reference evidence="2" key="1">
    <citation type="submission" date="2016-11" db="EMBL/GenBank/DDBJ databases">
        <authorList>
            <person name="Varghese N."/>
            <person name="Submissions S."/>
        </authorList>
    </citation>
    <scope>NUCLEOTIDE SEQUENCE [LARGE SCALE GENOMIC DNA]</scope>
    <source>
        <strain evidence="2">DSM 22363</strain>
    </source>
</reference>
<gene>
    <name evidence="1" type="ORF">SAMN02745824_2963</name>
</gene>
<accession>A0A1N6GSJ8</accession>
<dbReference type="EMBL" id="FSQW01000002">
    <property type="protein sequence ID" value="SIO10468.1"/>
    <property type="molecule type" value="Genomic_DNA"/>
</dbReference>
<evidence type="ECO:0000313" key="2">
    <source>
        <dbReference type="Proteomes" id="UP000185192"/>
    </source>
</evidence>
<dbReference type="OrthoDB" id="5513072at2"/>
<keyword evidence="2" id="KW-1185">Reference proteome</keyword>
<dbReference type="SUPFAM" id="SSF51735">
    <property type="entry name" value="NAD(P)-binding Rossmann-fold domains"/>
    <property type="match status" value="1"/>
</dbReference>
<dbReference type="Proteomes" id="UP000185192">
    <property type="component" value="Unassembled WGS sequence"/>
</dbReference>
<dbReference type="PANTHER" id="PTHR43431">
    <property type="entry name" value="OXIDOREDUCTASE, SHORT CHAIN DEHYDROGENASE/REDUCTASE FAMILY (AFU_ORTHOLOGUE AFUA_5G14000)"/>
    <property type="match status" value="1"/>
</dbReference>
<dbReference type="PANTHER" id="PTHR43431:SF7">
    <property type="entry name" value="OXIDOREDUCTASE, SHORT CHAIN DEHYDROGENASE_REDUCTASE FAMILY (AFU_ORTHOLOGUE AFUA_5G14000)"/>
    <property type="match status" value="1"/>
</dbReference>
<dbReference type="Pfam" id="PF00106">
    <property type="entry name" value="adh_short"/>
    <property type="match status" value="1"/>
</dbReference>
<sequence>MPESAIIVGAGASNGVGGALARQFASQGLHAIIAGRTEEKVQKIAEEISADGGSAEGVRVDVTSEEDQDALFALAAERGPIGAVLYNAGNNAIIPFEQLDAKTLEDFWRVGCFGAFLTAKRAIPVLRDQGKGSLFFTGASGSMRGKPNFAHFASMKAGLRMLAQSLAREFGPHGVHVAHFVIDGVIDGDMVRSRFGEFLEQLGEDGCLRPEAIAEAFWHVHIQHRSAWTHELDLRPFKENW</sequence>
<dbReference type="PRINTS" id="PR00081">
    <property type="entry name" value="GDHRDH"/>
</dbReference>